<evidence type="ECO:0000313" key="3">
    <source>
        <dbReference type="Proteomes" id="UP001171916"/>
    </source>
</evidence>
<dbReference type="InterPro" id="IPR036514">
    <property type="entry name" value="SGNH_hydro_sf"/>
</dbReference>
<dbReference type="EMBL" id="JAUEPH010000002">
    <property type="protein sequence ID" value="MDN3203538.1"/>
    <property type="molecule type" value="Genomic_DNA"/>
</dbReference>
<keyword evidence="3" id="KW-1185">Reference proteome</keyword>
<reference evidence="2" key="1">
    <citation type="submission" date="2023-06" db="EMBL/GenBank/DDBJ databases">
        <title>Robiginitalea aurantiacus sp. nov. and Algoriphagus sediminis sp. nov., isolated from coastal sediment.</title>
        <authorList>
            <person name="Zhou Z.Y."/>
            <person name="An J."/>
            <person name="Jia Y.W."/>
            <person name="Du Z.J."/>
        </authorList>
    </citation>
    <scope>NUCLEOTIDE SEQUENCE</scope>
    <source>
        <strain evidence="2">C2-7</strain>
    </source>
</reference>
<protein>
    <submittedName>
        <fullName evidence="2">GDSL-type esterase/lipase family protein</fullName>
    </submittedName>
</protein>
<dbReference type="InterPro" id="IPR013830">
    <property type="entry name" value="SGNH_hydro"/>
</dbReference>
<dbReference type="Gene3D" id="3.40.50.1110">
    <property type="entry name" value="SGNH hydrolase"/>
    <property type="match status" value="1"/>
</dbReference>
<dbReference type="Pfam" id="PF13472">
    <property type="entry name" value="Lipase_GDSL_2"/>
    <property type="match status" value="1"/>
</dbReference>
<feature type="domain" description="SGNH hydrolase-type esterase" evidence="1">
    <location>
        <begin position="60"/>
        <end position="230"/>
    </location>
</feature>
<gene>
    <name evidence="2" type="ORF">QVH07_05240</name>
</gene>
<proteinExistence type="predicted"/>
<comment type="caution">
    <text evidence="2">The sequence shown here is derived from an EMBL/GenBank/DDBJ whole genome shotgun (WGS) entry which is preliminary data.</text>
</comment>
<dbReference type="Proteomes" id="UP001171916">
    <property type="component" value="Unassembled WGS sequence"/>
</dbReference>
<accession>A0ABT7YAI6</accession>
<evidence type="ECO:0000313" key="2">
    <source>
        <dbReference type="EMBL" id="MDN3203538.1"/>
    </source>
</evidence>
<organism evidence="2 3">
    <name type="scientific">Algoriphagus sediminis</name>
    <dbReference type="NCBI Taxonomy" id="3057113"/>
    <lineage>
        <taxon>Bacteria</taxon>
        <taxon>Pseudomonadati</taxon>
        <taxon>Bacteroidota</taxon>
        <taxon>Cytophagia</taxon>
        <taxon>Cytophagales</taxon>
        <taxon>Cyclobacteriaceae</taxon>
        <taxon>Algoriphagus</taxon>
    </lineage>
</organism>
<evidence type="ECO:0000259" key="1">
    <source>
        <dbReference type="Pfam" id="PF13472"/>
    </source>
</evidence>
<name>A0ABT7YAI6_9BACT</name>
<dbReference type="SUPFAM" id="SSF52266">
    <property type="entry name" value="SGNH hydrolase"/>
    <property type="match status" value="1"/>
</dbReference>
<dbReference type="RefSeq" id="WP_289999098.1">
    <property type="nucleotide sequence ID" value="NZ_JAUEPH010000002.1"/>
</dbReference>
<sequence>MRKNPVANSTRPYFLFQAKLYPVLPYLIYKANKVKKTYPTPPAKSEFLTLGNSEKKYLILGESTAAGVGAKDPKGTIAHRIFETAGPDLQVINLGKNGIRVKEAIPTFRHQLNSIEDKVDGLFIFLGANDCFKLTPPNEYQRALLRLLDQINSQFQPNWIYLADIPPVQIFPAFPPILKSYLKEQRSFLRTEMKRIASLDERIVFESIELDLDESFFSEDLIHPSSYGYSAIADFSLAGLKRANKI</sequence>